<feature type="transmembrane region" description="Helical" evidence="10">
    <location>
        <begin position="402"/>
        <end position="423"/>
    </location>
</feature>
<sequence>MRIVSGAVRVAFFLIIGKLAGAIKEMAIAHRYGVSDVVDAYQFTQSMANWLPTTIVGAFSVVLIPVLVKLRHLGREEKNKFVAELHAWIFFIGILIMCFTWFVWPWVIEYTSGKLSETAKSYTNEMIGVFALTALLILLIGVNMARLRALERHINNLLDSLPALFIFAWVMLSPNDVSIWPILWGTLSGYLLQTILLWYLADKAEGERFIFPKWQFQSEHWSMLVQAVGFMLIGQIALSFVAPMDQIFVAQIGNNANATMGYATRLVAVIIGIGAASVGRAALPVLADVQYRGDAYQAKVMALKWSLAMVGLGVFFLVIAWYLAPFIVKIVFERGAFTAQDTSAVAEALRYGLMQVPFYFGVLILVQLLASQNRYKLMAGIALINFAVKFLMNYLLAPHYGIQGIMLATAAMYLCSFICYFIVAWRLPLQPSATHSSV</sequence>
<dbReference type="GO" id="GO:0008360">
    <property type="term" value="P:regulation of cell shape"/>
    <property type="evidence" value="ECO:0007669"/>
    <property type="project" value="UniProtKB-KW"/>
</dbReference>
<feature type="transmembrane region" description="Helical" evidence="10">
    <location>
        <begin position="157"/>
        <end position="173"/>
    </location>
</feature>
<dbReference type="EMBL" id="JAAGYR010000018">
    <property type="protein sequence ID" value="NEN76400.1"/>
    <property type="molecule type" value="Genomic_DNA"/>
</dbReference>
<keyword evidence="12" id="KW-1185">Reference proteome</keyword>
<dbReference type="Proteomes" id="UP000477651">
    <property type="component" value="Unassembled WGS sequence"/>
</dbReference>
<feature type="transmembrane region" description="Helical" evidence="10">
    <location>
        <begin position="262"/>
        <end position="286"/>
    </location>
</feature>
<evidence type="ECO:0000256" key="6">
    <source>
        <dbReference type="ARBA" id="ARBA00022989"/>
    </source>
</evidence>
<keyword evidence="2" id="KW-1003">Cell membrane</keyword>
<dbReference type="PANTHER" id="PTHR47019">
    <property type="entry name" value="LIPID II FLIPPASE MURJ"/>
    <property type="match status" value="1"/>
</dbReference>
<feature type="transmembrane region" description="Helical" evidence="10">
    <location>
        <begin position="377"/>
        <end position="396"/>
    </location>
</feature>
<evidence type="ECO:0000313" key="11">
    <source>
        <dbReference type="EMBL" id="NEN76400.1"/>
    </source>
</evidence>
<keyword evidence="7 10" id="KW-0472">Membrane</keyword>
<dbReference type="RefSeq" id="WP_163764830.1">
    <property type="nucleotide sequence ID" value="NZ_JAAGYR010000018.1"/>
</dbReference>
<keyword evidence="5" id="KW-0573">Peptidoglycan synthesis</keyword>
<evidence type="ECO:0000256" key="1">
    <source>
        <dbReference type="ARBA" id="ARBA00004651"/>
    </source>
</evidence>
<dbReference type="InterPro" id="IPR004268">
    <property type="entry name" value="MurJ"/>
</dbReference>
<organism evidence="11 12">
    <name type="scientific">Pelistega ratti</name>
    <dbReference type="NCBI Taxonomy" id="2652177"/>
    <lineage>
        <taxon>Bacteria</taxon>
        <taxon>Pseudomonadati</taxon>
        <taxon>Pseudomonadota</taxon>
        <taxon>Betaproteobacteria</taxon>
        <taxon>Burkholderiales</taxon>
        <taxon>Alcaligenaceae</taxon>
        <taxon>Pelistega</taxon>
    </lineage>
</organism>
<feature type="transmembrane region" description="Helical" evidence="10">
    <location>
        <begin position="88"/>
        <end position="107"/>
    </location>
</feature>
<comment type="similarity">
    <text evidence="9">Belongs to the MurJ/MviN family.</text>
</comment>
<dbReference type="PANTHER" id="PTHR47019:SF1">
    <property type="entry name" value="LIPID II FLIPPASE MURJ"/>
    <property type="match status" value="1"/>
</dbReference>
<evidence type="ECO:0000256" key="5">
    <source>
        <dbReference type="ARBA" id="ARBA00022984"/>
    </source>
</evidence>
<feature type="transmembrane region" description="Helical" evidence="10">
    <location>
        <begin position="49"/>
        <end position="68"/>
    </location>
</feature>
<gene>
    <name evidence="11" type="ORF">F9B74_08730</name>
</gene>
<accession>A0A6L9Y7C2</accession>
<name>A0A6L9Y7C2_9BURK</name>
<evidence type="ECO:0000313" key="12">
    <source>
        <dbReference type="Proteomes" id="UP000477651"/>
    </source>
</evidence>
<protein>
    <submittedName>
        <fullName evidence="11">Uncharacterized protein</fullName>
    </submittedName>
</protein>
<dbReference type="Pfam" id="PF03023">
    <property type="entry name" value="MurJ"/>
    <property type="match status" value="1"/>
</dbReference>
<evidence type="ECO:0000256" key="4">
    <source>
        <dbReference type="ARBA" id="ARBA00022960"/>
    </source>
</evidence>
<feature type="transmembrane region" description="Helical" evidence="10">
    <location>
        <begin position="348"/>
        <end position="370"/>
    </location>
</feature>
<evidence type="ECO:0000256" key="7">
    <source>
        <dbReference type="ARBA" id="ARBA00023136"/>
    </source>
</evidence>
<dbReference type="AlphaFoldDB" id="A0A6L9Y7C2"/>
<keyword evidence="4" id="KW-0133">Cell shape</keyword>
<feature type="transmembrane region" description="Helical" evidence="10">
    <location>
        <begin position="7"/>
        <end position="29"/>
    </location>
</feature>
<keyword evidence="3 10" id="KW-0812">Transmembrane</keyword>
<dbReference type="GO" id="GO:0034204">
    <property type="term" value="P:lipid translocation"/>
    <property type="evidence" value="ECO:0007669"/>
    <property type="project" value="TreeGrafter"/>
</dbReference>
<proteinExistence type="inferred from homology"/>
<feature type="transmembrane region" description="Helical" evidence="10">
    <location>
        <begin position="307"/>
        <end position="328"/>
    </location>
</feature>
<feature type="transmembrane region" description="Helical" evidence="10">
    <location>
        <begin position="127"/>
        <end position="145"/>
    </location>
</feature>
<evidence type="ECO:0000256" key="10">
    <source>
        <dbReference type="SAM" id="Phobius"/>
    </source>
</evidence>
<dbReference type="GO" id="GO:0005886">
    <property type="term" value="C:plasma membrane"/>
    <property type="evidence" value="ECO:0007669"/>
    <property type="project" value="UniProtKB-SubCell"/>
</dbReference>
<comment type="function">
    <text evidence="8">Involved in peptidoglycan biosynthesis. Transports lipid-linked peptidoglycan precursors from the inner to the outer leaflet of the cytoplasmic membrane.</text>
</comment>
<evidence type="ECO:0000256" key="2">
    <source>
        <dbReference type="ARBA" id="ARBA00022475"/>
    </source>
</evidence>
<feature type="transmembrane region" description="Helical" evidence="10">
    <location>
        <begin position="179"/>
        <end position="200"/>
    </location>
</feature>
<dbReference type="GO" id="GO:0015648">
    <property type="term" value="F:lipid-linked peptidoglycan transporter activity"/>
    <property type="evidence" value="ECO:0007669"/>
    <property type="project" value="TreeGrafter"/>
</dbReference>
<feature type="transmembrane region" description="Helical" evidence="10">
    <location>
        <begin position="221"/>
        <end position="242"/>
    </location>
</feature>
<evidence type="ECO:0000256" key="9">
    <source>
        <dbReference type="ARBA" id="ARBA00061532"/>
    </source>
</evidence>
<comment type="subcellular location">
    <subcellularLocation>
        <location evidence="1">Cell membrane</location>
        <topology evidence="1">Multi-pass membrane protein</topology>
    </subcellularLocation>
</comment>
<dbReference type="InterPro" id="IPR051050">
    <property type="entry name" value="Lipid_II_flippase_MurJ/MviN"/>
</dbReference>
<comment type="caution">
    <text evidence="11">The sequence shown here is derived from an EMBL/GenBank/DDBJ whole genome shotgun (WGS) entry which is preliminary data.</text>
</comment>
<reference evidence="11 12" key="1">
    <citation type="submission" date="2020-02" db="EMBL/GenBank/DDBJ databases">
        <title>Pelistega sp. NLN82 were isolated from wild rodents of the Hainan Island.</title>
        <authorList>
            <person name="Niu N."/>
            <person name="Zhou J."/>
        </authorList>
    </citation>
    <scope>NUCLEOTIDE SEQUENCE [LARGE SCALE GENOMIC DNA]</scope>
    <source>
        <strain evidence="11 12">NLN82</strain>
    </source>
</reference>
<evidence type="ECO:0000256" key="8">
    <source>
        <dbReference type="ARBA" id="ARBA00060041"/>
    </source>
</evidence>
<evidence type="ECO:0000256" key="3">
    <source>
        <dbReference type="ARBA" id="ARBA00022692"/>
    </source>
</evidence>
<dbReference type="GO" id="GO:0009252">
    <property type="term" value="P:peptidoglycan biosynthetic process"/>
    <property type="evidence" value="ECO:0007669"/>
    <property type="project" value="UniProtKB-KW"/>
</dbReference>
<keyword evidence="6 10" id="KW-1133">Transmembrane helix</keyword>